<dbReference type="Pfam" id="PF20939">
    <property type="entry name" value="MsrA_helical"/>
    <property type="match status" value="1"/>
</dbReference>
<dbReference type="FunFam" id="3.30.1060.10:FF:000004">
    <property type="entry name" value="Peptide methionine sulfoxide reductase A5"/>
    <property type="match status" value="1"/>
</dbReference>
<gene>
    <name evidence="8" type="primary">Eip71CD_0</name>
    <name evidence="8" type="ORF">FJT64_010565</name>
</gene>
<evidence type="ECO:0000259" key="6">
    <source>
        <dbReference type="Pfam" id="PF01625"/>
    </source>
</evidence>
<evidence type="ECO:0000256" key="3">
    <source>
        <dbReference type="ARBA" id="ARBA00023002"/>
    </source>
</evidence>
<dbReference type="PANTHER" id="PTHR42799">
    <property type="entry name" value="MITOCHONDRIAL PEPTIDE METHIONINE SULFOXIDE REDUCTASE"/>
    <property type="match status" value="1"/>
</dbReference>
<dbReference type="GO" id="GO:0008113">
    <property type="term" value="F:peptide-methionine (S)-S-oxide reductase activity"/>
    <property type="evidence" value="ECO:0007669"/>
    <property type="project" value="UniProtKB-EC"/>
</dbReference>
<proteinExistence type="inferred from homology"/>
<evidence type="ECO:0000313" key="9">
    <source>
        <dbReference type="Proteomes" id="UP000440578"/>
    </source>
</evidence>
<evidence type="ECO:0000256" key="1">
    <source>
        <dbReference type="ARBA" id="ARBA00005591"/>
    </source>
</evidence>
<dbReference type="SUPFAM" id="SSF55068">
    <property type="entry name" value="Peptide methionine sulfoxide reductase"/>
    <property type="match status" value="1"/>
</dbReference>
<evidence type="ECO:0000313" key="8">
    <source>
        <dbReference type="EMBL" id="KAF0291304.1"/>
    </source>
</evidence>
<dbReference type="InterPro" id="IPR036509">
    <property type="entry name" value="Met_Sox_Rdtase_MsrA_sf"/>
</dbReference>
<keyword evidence="3" id="KW-0560">Oxidoreductase</keyword>
<dbReference type="Pfam" id="PF01625">
    <property type="entry name" value="PMSR"/>
    <property type="match status" value="1"/>
</dbReference>
<organism evidence="8 9">
    <name type="scientific">Amphibalanus amphitrite</name>
    <name type="common">Striped barnacle</name>
    <name type="synonym">Balanus amphitrite</name>
    <dbReference type="NCBI Taxonomy" id="1232801"/>
    <lineage>
        <taxon>Eukaryota</taxon>
        <taxon>Metazoa</taxon>
        <taxon>Ecdysozoa</taxon>
        <taxon>Arthropoda</taxon>
        <taxon>Crustacea</taxon>
        <taxon>Multicrustacea</taxon>
        <taxon>Cirripedia</taxon>
        <taxon>Thoracica</taxon>
        <taxon>Thoracicalcarea</taxon>
        <taxon>Balanomorpha</taxon>
        <taxon>Balanoidea</taxon>
        <taxon>Balanidae</taxon>
        <taxon>Amphibalaninae</taxon>
        <taxon>Amphibalanus</taxon>
    </lineage>
</organism>
<sequence>MFGCAPGVVRTRVGYSGGTKRCPSYYDLGDHTETTDIEFDPQQTSYEALLGLFWRNHDCTARCSRQYMSAIFYHDEEQKALAERTMKEQASRQTKNITTKILPAGEFTEAEDYHQKYLLQKHGALLSSLDIEPGDDLIKSHVAARLNGYVGGYGKLQDFDAEWEGLGLNNQMAEYVRNIIRTQRR</sequence>
<evidence type="ECO:0000256" key="5">
    <source>
        <dbReference type="ARBA" id="ARBA00030643"/>
    </source>
</evidence>
<dbReference type="InterPro" id="IPR002569">
    <property type="entry name" value="Met_Sox_Rdtase_MsrA_dom"/>
</dbReference>
<dbReference type="EC" id="1.8.4.11" evidence="2"/>
<reference evidence="8 9" key="1">
    <citation type="submission" date="2019-07" db="EMBL/GenBank/DDBJ databases">
        <title>Draft genome assembly of a fouling barnacle, Amphibalanus amphitrite (Darwin, 1854): The first reference genome for Thecostraca.</title>
        <authorList>
            <person name="Kim W."/>
        </authorList>
    </citation>
    <scope>NUCLEOTIDE SEQUENCE [LARGE SCALE GENOMIC DNA]</scope>
    <source>
        <strain evidence="8">SNU_AA5</strain>
        <tissue evidence="8">Soma without cirri and trophi</tissue>
    </source>
</reference>
<dbReference type="InterPro" id="IPR049006">
    <property type="entry name" value="MsrA_helical"/>
</dbReference>
<dbReference type="Gene3D" id="3.30.1060.10">
    <property type="entry name" value="Peptide methionine sulphoxide reductase MsrA"/>
    <property type="match status" value="1"/>
</dbReference>
<dbReference type="GO" id="GO:0034599">
    <property type="term" value="P:cellular response to oxidative stress"/>
    <property type="evidence" value="ECO:0007669"/>
    <property type="project" value="TreeGrafter"/>
</dbReference>
<feature type="domain" description="Selenoprotein methionine sulfoxide reductase A helical" evidence="7">
    <location>
        <begin position="136"/>
        <end position="180"/>
    </location>
</feature>
<evidence type="ECO:0000256" key="2">
    <source>
        <dbReference type="ARBA" id="ARBA00012502"/>
    </source>
</evidence>
<dbReference type="PANTHER" id="PTHR42799:SF13">
    <property type="entry name" value="PEPTIDE METHIONINE SULFOXIDE REDUCTASE"/>
    <property type="match status" value="1"/>
</dbReference>
<evidence type="ECO:0000256" key="4">
    <source>
        <dbReference type="ARBA" id="ARBA00030273"/>
    </source>
</evidence>
<comment type="caution">
    <text evidence="8">The sequence shown here is derived from an EMBL/GenBank/DDBJ whole genome shotgun (WGS) entry which is preliminary data.</text>
</comment>
<keyword evidence="9" id="KW-1185">Reference proteome</keyword>
<dbReference type="Proteomes" id="UP000440578">
    <property type="component" value="Unassembled WGS sequence"/>
</dbReference>
<comment type="similarity">
    <text evidence="1">Belongs to the MsrA Met sulfoxide reductase family.</text>
</comment>
<dbReference type="AlphaFoldDB" id="A0A6A4VID2"/>
<dbReference type="EMBL" id="VIIS01001891">
    <property type="protein sequence ID" value="KAF0291304.1"/>
    <property type="molecule type" value="Genomic_DNA"/>
</dbReference>
<evidence type="ECO:0000259" key="7">
    <source>
        <dbReference type="Pfam" id="PF20939"/>
    </source>
</evidence>
<feature type="domain" description="Peptide methionine sulphoxide reductase MsrA" evidence="6">
    <location>
        <begin position="2"/>
        <end position="123"/>
    </location>
</feature>
<dbReference type="InterPro" id="IPR050162">
    <property type="entry name" value="MsrA_MetSO_reductase"/>
</dbReference>
<dbReference type="GO" id="GO:0005737">
    <property type="term" value="C:cytoplasm"/>
    <property type="evidence" value="ECO:0007669"/>
    <property type="project" value="TreeGrafter"/>
</dbReference>
<dbReference type="OrthoDB" id="77405at2759"/>
<name>A0A6A4VID2_AMPAM</name>
<protein>
    <recommendedName>
        <fullName evidence="2">peptide-methionine (S)-S-oxide reductase</fullName>
        <ecNumber evidence="2">1.8.4.11</ecNumber>
    </recommendedName>
    <alternativeName>
        <fullName evidence="5">Peptide-methionine (S)-S-oxide reductase</fullName>
    </alternativeName>
    <alternativeName>
        <fullName evidence="4">Protein-methionine-S-oxide reductase</fullName>
    </alternativeName>
</protein>
<accession>A0A6A4VID2</accession>